<name>A0ABM5WUA6_9BACL</name>
<evidence type="ECO:0000313" key="3">
    <source>
        <dbReference type="Proteomes" id="UP000065533"/>
    </source>
</evidence>
<accession>A0ABM5WUA6</accession>
<dbReference type="RefSeq" id="WP_058384553.1">
    <property type="nucleotide sequence ID" value="NZ_CP013661.2"/>
</dbReference>
<dbReference type="Proteomes" id="UP000065533">
    <property type="component" value="Chromosome"/>
</dbReference>
<evidence type="ECO:0000313" key="2">
    <source>
        <dbReference type="EMBL" id="ALS77882.1"/>
    </source>
</evidence>
<dbReference type="PANTHER" id="PTHR30595:SF6">
    <property type="entry name" value="SCHLAFEN ALBA-2 DOMAIN-CONTAINING PROTEIN"/>
    <property type="match status" value="1"/>
</dbReference>
<reference evidence="2" key="1">
    <citation type="submission" date="2016-01" db="EMBL/GenBank/DDBJ databases">
        <title>Complete genome of Planococcus kocurri type strain.</title>
        <authorList>
            <person name="See-Too W.S."/>
        </authorList>
    </citation>
    <scope>NUCLEOTIDE SEQUENCE [LARGE SCALE GENOMIC DNA]</scope>
    <source>
        <strain evidence="2">ATCC 43650</strain>
    </source>
</reference>
<keyword evidence="3" id="KW-1185">Reference proteome</keyword>
<protein>
    <recommendedName>
        <fullName evidence="1">Schlafen AlbA-2 domain-containing protein</fullName>
    </recommendedName>
</protein>
<feature type="domain" description="Schlafen AlbA-2" evidence="1">
    <location>
        <begin position="11"/>
        <end position="101"/>
    </location>
</feature>
<dbReference type="InterPro" id="IPR007421">
    <property type="entry name" value="Schlafen_AlbA_2_dom"/>
</dbReference>
<dbReference type="EMBL" id="CP013661">
    <property type="protein sequence ID" value="ALS77882.1"/>
    <property type="molecule type" value="Genomic_DNA"/>
</dbReference>
<evidence type="ECO:0000259" key="1">
    <source>
        <dbReference type="Pfam" id="PF04326"/>
    </source>
</evidence>
<dbReference type="InterPro" id="IPR038461">
    <property type="entry name" value="Schlafen_AlbA_2_dom_sf"/>
</dbReference>
<proteinExistence type="predicted"/>
<dbReference type="PANTHER" id="PTHR30595">
    <property type="entry name" value="GLPR-RELATED TRANSCRIPTIONAL REPRESSOR"/>
    <property type="match status" value="1"/>
</dbReference>
<dbReference type="Pfam" id="PF04326">
    <property type="entry name" value="SLFN_AlbA_2"/>
    <property type="match status" value="1"/>
</dbReference>
<organism evidence="2 3">
    <name type="scientific">Planococcus kocurii</name>
    <dbReference type="NCBI Taxonomy" id="1374"/>
    <lineage>
        <taxon>Bacteria</taxon>
        <taxon>Bacillati</taxon>
        <taxon>Bacillota</taxon>
        <taxon>Bacilli</taxon>
        <taxon>Bacillales</taxon>
        <taxon>Caryophanaceae</taxon>
        <taxon>Planococcus</taxon>
    </lineage>
</organism>
<sequence>MSIDGASVYPSDGGEILIGIEDDGTVVGLTNAQKDVETVSNILRDSIKPDILVHSSAEILVIDGKEVVKIEITRGSRRPYHLGSKGMKPSSVFVRHGTSASAASDEAIRQMIIVSDGTQYENMRCLNQSLTFHETTQLFKAEGLAFGAIQQRSLGIINSDNYYTNLGQLLSEQYEHSIKAARYKGMTKLDFQDR</sequence>
<dbReference type="Gene3D" id="3.30.950.30">
    <property type="entry name" value="Schlafen, AAA domain"/>
    <property type="match status" value="1"/>
</dbReference>
<gene>
    <name evidence="2" type="ORF">AUO94_04130</name>
</gene>